<evidence type="ECO:0000313" key="5">
    <source>
        <dbReference type="Proteomes" id="UP000663891"/>
    </source>
</evidence>
<feature type="domain" description="PDZ" evidence="3">
    <location>
        <begin position="17"/>
        <end position="108"/>
    </location>
</feature>
<dbReference type="PANTHER" id="PTHR23119">
    <property type="entry name" value="DISCS LARGE"/>
    <property type="match status" value="1"/>
</dbReference>
<evidence type="ECO:0000259" key="3">
    <source>
        <dbReference type="PROSITE" id="PS50106"/>
    </source>
</evidence>
<dbReference type="GO" id="GO:0030054">
    <property type="term" value="C:cell junction"/>
    <property type="evidence" value="ECO:0007669"/>
    <property type="project" value="TreeGrafter"/>
</dbReference>
<comment type="caution">
    <text evidence="4">The sequence shown here is derived from an EMBL/GenBank/DDBJ whole genome shotgun (WGS) entry which is preliminary data.</text>
</comment>
<dbReference type="GO" id="GO:0016323">
    <property type="term" value="C:basolateral plasma membrane"/>
    <property type="evidence" value="ECO:0007669"/>
    <property type="project" value="TreeGrafter"/>
</dbReference>
<sequence>MSDIIRYDYNNHWEEKEITLERTNSSHGLLGFTITGGIDLPFINHHFNFIIITKITENGLTYRDKQLKLYDIILRVNNIDFTNIKHQTAVDILRASGKKVQLLIRRLAPLYSEEIELKHSGKLGIYIKGGIGDDYFVNDHGIFITDIAQYQTNKQLHIDDRLLQISSAQHVDSTDPNAAIEQETTQELKLREAAIRDAHEERMRRQISRMDHIARKNKDGTSGGLRISTHIDDRLLQISSAFNTYDLRFVTYEHAKKYIRLACTESQTIKLYVAHKRHTERVQIQQTVLYQGQYDHLGSNDGNYSRYENRLLNSRDINRSAGFLPKERSQPNPIGSVITQPEINRQEIQKSQNLKQHVDSTDPNAAIEQETTQELKLREAAIRDAHEERIRRQISRMDHIARRNKDGTSGGLRVSQYSLGII</sequence>
<reference evidence="4" key="1">
    <citation type="submission" date="2021-02" db="EMBL/GenBank/DDBJ databases">
        <authorList>
            <person name="Nowell W R."/>
        </authorList>
    </citation>
    <scope>NUCLEOTIDE SEQUENCE</scope>
</reference>
<dbReference type="PANTHER" id="PTHR23119:SF51">
    <property type="entry name" value="DISKS LARGE 1 TUMOR SUPPRESSOR PROTEIN"/>
    <property type="match status" value="1"/>
</dbReference>
<protein>
    <recommendedName>
        <fullName evidence="3">PDZ domain-containing protein</fullName>
    </recommendedName>
</protein>
<gene>
    <name evidence="4" type="ORF">VCS650_LOCUS4503</name>
</gene>
<name>A0A813TDZ3_9BILA</name>
<dbReference type="Gene3D" id="2.30.42.10">
    <property type="match status" value="1"/>
</dbReference>
<dbReference type="InterPro" id="IPR001478">
    <property type="entry name" value="PDZ"/>
</dbReference>
<dbReference type="SMART" id="SM00228">
    <property type="entry name" value="PDZ"/>
    <property type="match status" value="1"/>
</dbReference>
<accession>A0A813TDZ3</accession>
<dbReference type="OrthoDB" id="9937357at2759"/>
<dbReference type="Proteomes" id="UP000663891">
    <property type="component" value="Unassembled WGS sequence"/>
</dbReference>
<dbReference type="GO" id="GO:0097120">
    <property type="term" value="P:receptor localization to synapse"/>
    <property type="evidence" value="ECO:0007669"/>
    <property type="project" value="TreeGrafter"/>
</dbReference>
<proteinExistence type="predicted"/>
<dbReference type="SUPFAM" id="SSF50156">
    <property type="entry name" value="PDZ domain-like"/>
    <property type="match status" value="1"/>
</dbReference>
<organism evidence="4 5">
    <name type="scientific">Adineta steineri</name>
    <dbReference type="NCBI Taxonomy" id="433720"/>
    <lineage>
        <taxon>Eukaryota</taxon>
        <taxon>Metazoa</taxon>
        <taxon>Spiralia</taxon>
        <taxon>Gnathifera</taxon>
        <taxon>Rotifera</taxon>
        <taxon>Eurotatoria</taxon>
        <taxon>Bdelloidea</taxon>
        <taxon>Adinetida</taxon>
        <taxon>Adinetidae</taxon>
        <taxon>Adineta</taxon>
    </lineage>
</organism>
<dbReference type="GO" id="GO:0045197">
    <property type="term" value="P:establishment or maintenance of epithelial cell apical/basal polarity"/>
    <property type="evidence" value="ECO:0007669"/>
    <property type="project" value="TreeGrafter"/>
</dbReference>
<dbReference type="InterPro" id="IPR036034">
    <property type="entry name" value="PDZ_sf"/>
</dbReference>
<dbReference type="GO" id="GO:0043113">
    <property type="term" value="P:receptor clustering"/>
    <property type="evidence" value="ECO:0007669"/>
    <property type="project" value="TreeGrafter"/>
</dbReference>
<dbReference type="InterPro" id="IPR050614">
    <property type="entry name" value="Synaptic_Scaffolding_LAP-MAGUK"/>
</dbReference>
<dbReference type="PROSITE" id="PS50106">
    <property type="entry name" value="PDZ"/>
    <property type="match status" value="1"/>
</dbReference>
<dbReference type="EMBL" id="CAJNON010000025">
    <property type="protein sequence ID" value="CAF0810241.1"/>
    <property type="molecule type" value="Genomic_DNA"/>
</dbReference>
<evidence type="ECO:0000256" key="2">
    <source>
        <dbReference type="ARBA" id="ARBA00023136"/>
    </source>
</evidence>
<dbReference type="GO" id="GO:0098609">
    <property type="term" value="P:cell-cell adhesion"/>
    <property type="evidence" value="ECO:0007669"/>
    <property type="project" value="TreeGrafter"/>
</dbReference>
<comment type="subcellular location">
    <subcellularLocation>
        <location evidence="1">Membrane</location>
    </subcellularLocation>
</comment>
<keyword evidence="2" id="KW-0472">Membrane</keyword>
<dbReference type="Pfam" id="PF00595">
    <property type="entry name" value="PDZ"/>
    <property type="match status" value="1"/>
</dbReference>
<dbReference type="GO" id="GO:0019901">
    <property type="term" value="F:protein kinase binding"/>
    <property type="evidence" value="ECO:0007669"/>
    <property type="project" value="TreeGrafter"/>
</dbReference>
<dbReference type="AlphaFoldDB" id="A0A813TDZ3"/>
<evidence type="ECO:0000256" key="1">
    <source>
        <dbReference type="ARBA" id="ARBA00004370"/>
    </source>
</evidence>
<evidence type="ECO:0000313" key="4">
    <source>
        <dbReference type="EMBL" id="CAF0810241.1"/>
    </source>
</evidence>